<organism evidence="3">
    <name type="scientific">Amphimedon queenslandica</name>
    <name type="common">Sponge</name>
    <dbReference type="NCBI Taxonomy" id="400682"/>
    <lineage>
        <taxon>Eukaryota</taxon>
        <taxon>Metazoa</taxon>
        <taxon>Porifera</taxon>
        <taxon>Demospongiae</taxon>
        <taxon>Heteroscleromorpha</taxon>
        <taxon>Haplosclerida</taxon>
        <taxon>Niphatidae</taxon>
        <taxon>Amphimedon</taxon>
    </lineage>
</organism>
<dbReference type="AlphaFoldDB" id="A0A1X7VXK3"/>
<dbReference type="STRING" id="400682.A0A1X7VXK3"/>
<dbReference type="OMA" id="KWRSIND"/>
<proteinExistence type="predicted"/>
<dbReference type="InterPro" id="IPR013103">
    <property type="entry name" value="RVT_2"/>
</dbReference>
<dbReference type="InParanoid" id="A0A1X7VXK3"/>
<feature type="region of interest" description="Disordered" evidence="1">
    <location>
        <begin position="1"/>
        <end position="20"/>
    </location>
</feature>
<feature type="domain" description="Reverse transcriptase Ty1/copia-type" evidence="2">
    <location>
        <begin position="35"/>
        <end position="172"/>
    </location>
</feature>
<reference evidence="3" key="1">
    <citation type="submission" date="2017-05" db="UniProtKB">
        <authorList>
            <consortium name="EnsemblMetazoa"/>
        </authorList>
    </citation>
    <scope>IDENTIFICATION</scope>
</reference>
<dbReference type="EnsemblMetazoa" id="Aqu2.1.44626_001">
    <property type="protein sequence ID" value="Aqu2.1.44626_001"/>
    <property type="gene ID" value="Aqu2.1.44626"/>
</dbReference>
<evidence type="ECO:0000313" key="3">
    <source>
        <dbReference type="EnsemblMetazoa" id="Aqu2.1.44626_001"/>
    </source>
</evidence>
<protein>
    <recommendedName>
        <fullName evidence="2">Reverse transcriptase Ty1/copia-type domain-containing protein</fullName>
    </recommendedName>
</protein>
<sequence length="177" mass="20324">MQANEPSTINEALSSSEADKWKEAMEREMESLKANDVYDLVELPKNKEVIGSKWIFRRKINADGSVERYKARLVAQRFSQTHGLDYDETFCRVVCFESIRSVIAVAVQNDLILHQMHVTSAFLTGTLEEEVFMQQPEGCYKSEGDTQLVCRLKQRLYGLKQVPMCWNTALDTHQSII</sequence>
<feature type="compositionally biased region" description="Polar residues" evidence="1">
    <location>
        <begin position="1"/>
        <end position="16"/>
    </location>
</feature>
<accession>A0A1X7VXK3</accession>
<evidence type="ECO:0000256" key="1">
    <source>
        <dbReference type="SAM" id="MobiDB-lite"/>
    </source>
</evidence>
<name>A0A1X7VXK3_AMPQE</name>
<evidence type="ECO:0000259" key="2">
    <source>
        <dbReference type="Pfam" id="PF07727"/>
    </source>
</evidence>
<dbReference type="eggNOG" id="KOG0017">
    <property type="taxonomic scope" value="Eukaryota"/>
</dbReference>
<dbReference type="Pfam" id="PF07727">
    <property type="entry name" value="RVT_2"/>
    <property type="match status" value="1"/>
</dbReference>